<dbReference type="SMART" id="SM00487">
    <property type="entry name" value="DEXDc"/>
    <property type="match status" value="1"/>
</dbReference>
<name>A0A414PY77_FUSMR</name>
<dbReference type="PANTHER" id="PTHR30195">
    <property type="entry name" value="TYPE I SITE-SPECIFIC DEOXYRIBONUCLEASE PROTEIN SUBUNIT M AND R"/>
    <property type="match status" value="1"/>
</dbReference>
<evidence type="ECO:0000256" key="2">
    <source>
        <dbReference type="ARBA" id="ARBA00008598"/>
    </source>
</evidence>
<gene>
    <name evidence="12" type="ORF">DW663_04525</name>
</gene>
<keyword evidence="7 10" id="KW-0378">Hydrolase</keyword>
<comment type="function">
    <text evidence="10">Subunit R is required for both nuclease and ATPase activities, but not for modification.</text>
</comment>
<protein>
    <recommendedName>
        <fullName evidence="10">Type I restriction enzyme endonuclease subunit</fullName>
        <shortName evidence="10">R protein</shortName>
        <ecNumber evidence="10">3.1.21.3</ecNumber>
    </recommendedName>
</protein>
<comment type="similarity">
    <text evidence="2 10">Belongs to the HsdR family.</text>
</comment>
<dbReference type="InterPro" id="IPR040980">
    <property type="entry name" value="SWI2_SNF2"/>
</dbReference>
<feature type="domain" description="Helicase ATP-binding" evidence="11">
    <location>
        <begin position="248"/>
        <end position="414"/>
    </location>
</feature>
<comment type="subunit">
    <text evidence="10">The type I restriction/modification system is composed of three polypeptides R, M and S.</text>
</comment>
<dbReference type="PANTHER" id="PTHR30195:SF16">
    <property type="entry name" value="TYPE I RESTRICTION ENZYME ENDONUCLEASE SUBUNIT"/>
    <property type="match status" value="1"/>
</dbReference>
<evidence type="ECO:0000256" key="7">
    <source>
        <dbReference type="ARBA" id="ARBA00022801"/>
    </source>
</evidence>
<dbReference type="Pfam" id="PF12008">
    <property type="entry name" value="EcoR124_C"/>
    <property type="match status" value="1"/>
</dbReference>
<dbReference type="Gene3D" id="1.20.58.910">
    <property type="match status" value="1"/>
</dbReference>
<dbReference type="Gene3D" id="3.40.50.300">
    <property type="entry name" value="P-loop containing nucleotide triphosphate hydrolases"/>
    <property type="match status" value="2"/>
</dbReference>
<keyword evidence="9 10" id="KW-0238">DNA-binding</keyword>
<keyword evidence="8 10" id="KW-0067">ATP-binding</keyword>
<evidence type="ECO:0000256" key="10">
    <source>
        <dbReference type="RuleBase" id="RU364115"/>
    </source>
</evidence>
<evidence type="ECO:0000313" key="12">
    <source>
        <dbReference type="EMBL" id="RHF73538.1"/>
    </source>
</evidence>
<dbReference type="EC" id="3.1.21.3" evidence="10"/>
<evidence type="ECO:0000256" key="3">
    <source>
        <dbReference type="ARBA" id="ARBA00022722"/>
    </source>
</evidence>
<dbReference type="SUPFAM" id="SSF52540">
    <property type="entry name" value="P-loop containing nucleoside triphosphate hydrolases"/>
    <property type="match status" value="1"/>
</dbReference>
<comment type="catalytic activity">
    <reaction evidence="1 10">
        <text>Endonucleolytic cleavage of DNA to give random double-stranded fragments with terminal 5'-phosphates, ATP is simultaneously hydrolyzed.</text>
        <dbReference type="EC" id="3.1.21.3"/>
    </reaction>
</comment>
<dbReference type="AlphaFoldDB" id="A0A414PY77"/>
<keyword evidence="6 12" id="KW-0255">Endonuclease</keyword>
<keyword evidence="3" id="KW-0540">Nuclease</keyword>
<accession>A0A414PY77</accession>
<dbReference type="Gene3D" id="3.90.1570.50">
    <property type="match status" value="1"/>
</dbReference>
<dbReference type="NCBIfam" id="TIGR00348">
    <property type="entry name" value="hsdR"/>
    <property type="match status" value="1"/>
</dbReference>
<evidence type="ECO:0000256" key="4">
    <source>
        <dbReference type="ARBA" id="ARBA00022741"/>
    </source>
</evidence>
<sequence length="935" mass="110050">MVEQELEKNLIEQLSSQGYEVISIKDEEDLVVNFKIQLEKFNKIKLSDSEFKKIQVHLAGGSIFEKAKRLRDKFELMTDKGEIKYISFIDKECIENNIFQVTNQITMKGQYENRYDVTILINGLPLTQIELKKRGVQLKKAFYQIQRYQRHSFSYKALFQYIQIFIISNEENTRYFSNNGELRYEFTFPWTDEHNLKKNRLVDFTKSFLDKKHLWSMITKYIVTNETQKALMILRPYQYYAVEKIIDRVKNYPSFNGYIWHTTGSGKTLTSFKASQIIATLGEIDKVVFCVDRKDLDYQTAKEFNAFEEGSISKVEDTNEFVEKMVSGNKKVVVTTIQKLNNAISKPYYLKQMEKIKNKRIVFIFDECHRTQFGDTHKRIDNFFTNKQFFGFTGTPIFAENAVKYRTTKDLFGDCLHKYTIKEAIDDENVLGFSVEYYSTFNLKNKDGDDLSPDEMIENGIDTKKVYSNRERLEKIVDFIIEHHNNKTSNREYQSIFAISNIDTLIEYYRIFKERNTNLKIAGIFTYDANVDLANDEGTFEVEGDECKHPREYLDEIVADYNKMFGDNFNLNADNGFNSYFIDISKKVKERKIDILLVVNMFLTGFDSKYLNTLYVDKNLKYHGLIQAYSRTNRILNVNKPHGNIVCFRNLKKRTDEAIKLFSDENAIETVLMKSYSEYVVILNKYLETLKELASSSEKVDNLETEDNKLAFIETFKNILRVMNKLETFSNFDFKDFDITQDDFESYKSKYIDMYDTLVGSRVKGDRGKTSVIDEIDFELELLAKDTVDVSYIISLIKNLDNRENSFVKDVEYILKTVDSIPKLKNKRELLERFIEENREIFSIEFKGNLEDKLQKFMKKKRDEAILEMVAEEELSFGKVNEIVEKCEFTDKKPDFNDIRSSLTGKVSVLKLNKKIQGIQERIEKILDRFNFFNM</sequence>
<dbReference type="InterPro" id="IPR004473">
    <property type="entry name" value="Restrct_endonuc_typeI_HsdR"/>
</dbReference>
<dbReference type="Pfam" id="PF18766">
    <property type="entry name" value="SWI2_SNF2"/>
    <property type="match status" value="1"/>
</dbReference>
<dbReference type="EMBL" id="QRHL01000004">
    <property type="protein sequence ID" value="RHF73538.1"/>
    <property type="molecule type" value="Genomic_DNA"/>
</dbReference>
<dbReference type="InterPro" id="IPR055180">
    <property type="entry name" value="HsdR_RecA-like_helicase_dom_2"/>
</dbReference>
<dbReference type="InterPro" id="IPR022625">
    <property type="entry name" value="TypeI_RM_Rsu_C"/>
</dbReference>
<keyword evidence="5 10" id="KW-0680">Restriction system</keyword>
<dbReference type="GO" id="GO:0009307">
    <property type="term" value="P:DNA restriction-modification system"/>
    <property type="evidence" value="ECO:0007669"/>
    <property type="project" value="UniProtKB-KW"/>
</dbReference>
<dbReference type="InterPro" id="IPR051268">
    <property type="entry name" value="Type-I_R_enzyme_R_subunit"/>
</dbReference>
<dbReference type="InterPro" id="IPR027417">
    <property type="entry name" value="P-loop_NTPase"/>
</dbReference>
<dbReference type="GO" id="GO:0003677">
    <property type="term" value="F:DNA binding"/>
    <property type="evidence" value="ECO:0007669"/>
    <property type="project" value="UniProtKB-KW"/>
</dbReference>
<evidence type="ECO:0000259" key="11">
    <source>
        <dbReference type="PROSITE" id="PS51192"/>
    </source>
</evidence>
<evidence type="ECO:0000256" key="9">
    <source>
        <dbReference type="ARBA" id="ARBA00023125"/>
    </source>
</evidence>
<dbReference type="PROSITE" id="PS51192">
    <property type="entry name" value="HELICASE_ATP_BIND_1"/>
    <property type="match status" value="1"/>
</dbReference>
<comment type="caution">
    <text evidence="12">The sequence shown here is derived from an EMBL/GenBank/DDBJ whole genome shotgun (WGS) entry which is preliminary data.</text>
</comment>
<evidence type="ECO:0000313" key="13">
    <source>
        <dbReference type="Proteomes" id="UP000284676"/>
    </source>
</evidence>
<evidence type="ECO:0000256" key="6">
    <source>
        <dbReference type="ARBA" id="ARBA00022759"/>
    </source>
</evidence>
<evidence type="ECO:0000256" key="1">
    <source>
        <dbReference type="ARBA" id="ARBA00000851"/>
    </source>
</evidence>
<dbReference type="GO" id="GO:0005524">
    <property type="term" value="F:ATP binding"/>
    <property type="evidence" value="ECO:0007669"/>
    <property type="project" value="UniProtKB-KW"/>
</dbReference>
<dbReference type="InterPro" id="IPR014001">
    <property type="entry name" value="Helicase_ATP-bd"/>
</dbReference>
<keyword evidence="4 10" id="KW-0547">Nucleotide-binding</keyword>
<proteinExistence type="inferred from homology"/>
<dbReference type="Proteomes" id="UP000284676">
    <property type="component" value="Unassembled WGS sequence"/>
</dbReference>
<dbReference type="CDD" id="cd18030">
    <property type="entry name" value="DEXHc_RE_I_HsdR"/>
    <property type="match status" value="1"/>
</dbReference>
<dbReference type="CDD" id="cd18800">
    <property type="entry name" value="SF2_C_EcoR124I-like"/>
    <property type="match status" value="1"/>
</dbReference>
<dbReference type="InterPro" id="IPR007409">
    <property type="entry name" value="Restrct_endonuc_type1_HsdR_N"/>
</dbReference>
<dbReference type="GO" id="GO:0009035">
    <property type="term" value="F:type I site-specific deoxyribonuclease activity"/>
    <property type="evidence" value="ECO:0007669"/>
    <property type="project" value="UniProtKB-EC"/>
</dbReference>
<organism evidence="12 13">
    <name type="scientific">Fusobacterium mortiferum</name>
    <dbReference type="NCBI Taxonomy" id="850"/>
    <lineage>
        <taxon>Bacteria</taxon>
        <taxon>Fusobacteriati</taxon>
        <taxon>Fusobacteriota</taxon>
        <taxon>Fusobacteriia</taxon>
        <taxon>Fusobacteriales</taxon>
        <taxon>Fusobacteriaceae</taxon>
        <taxon>Fusobacterium</taxon>
    </lineage>
</organism>
<dbReference type="Pfam" id="PF22679">
    <property type="entry name" value="T1R_D3-like"/>
    <property type="match status" value="1"/>
</dbReference>
<reference evidence="12 13" key="1">
    <citation type="submission" date="2018-08" db="EMBL/GenBank/DDBJ databases">
        <title>A genome reference for cultivated species of the human gut microbiota.</title>
        <authorList>
            <person name="Zou Y."/>
            <person name="Xue W."/>
            <person name="Luo G."/>
        </authorList>
    </citation>
    <scope>NUCLEOTIDE SEQUENCE [LARGE SCALE GENOMIC DNA]</scope>
    <source>
        <strain evidence="12 13">AM25-1</strain>
    </source>
</reference>
<dbReference type="CDD" id="cd22332">
    <property type="entry name" value="HsdR_N"/>
    <property type="match status" value="1"/>
</dbReference>
<dbReference type="RefSeq" id="WP_118234183.1">
    <property type="nucleotide sequence ID" value="NZ_QRHL01000004.1"/>
</dbReference>
<dbReference type="Pfam" id="PF04313">
    <property type="entry name" value="HSDR_N"/>
    <property type="match status" value="1"/>
</dbReference>
<evidence type="ECO:0000256" key="5">
    <source>
        <dbReference type="ARBA" id="ARBA00022747"/>
    </source>
</evidence>
<evidence type="ECO:0000256" key="8">
    <source>
        <dbReference type="ARBA" id="ARBA00022840"/>
    </source>
</evidence>